<dbReference type="EMBL" id="CACVKT020009754">
    <property type="protein sequence ID" value="CAC5423248.1"/>
    <property type="molecule type" value="Genomic_DNA"/>
</dbReference>
<dbReference type="AlphaFoldDB" id="A0A6J8ERS6"/>
<dbReference type="OrthoDB" id="8830353at2759"/>
<evidence type="ECO:0000313" key="2">
    <source>
        <dbReference type="Proteomes" id="UP000507470"/>
    </source>
</evidence>
<dbReference type="Proteomes" id="UP000507470">
    <property type="component" value="Unassembled WGS sequence"/>
</dbReference>
<gene>
    <name evidence="1" type="ORF">MCOR_55237</name>
</gene>
<proteinExistence type="predicted"/>
<reference evidence="1 2" key="1">
    <citation type="submission" date="2020-06" db="EMBL/GenBank/DDBJ databases">
        <authorList>
            <person name="Li R."/>
            <person name="Bekaert M."/>
        </authorList>
    </citation>
    <scope>NUCLEOTIDE SEQUENCE [LARGE SCALE GENOMIC DNA]</scope>
    <source>
        <strain evidence="2">wild</strain>
    </source>
</reference>
<evidence type="ECO:0000313" key="1">
    <source>
        <dbReference type="EMBL" id="CAC5423248.1"/>
    </source>
</evidence>
<dbReference type="PANTHER" id="PTHR47526">
    <property type="entry name" value="ATP-DEPENDENT DNA HELICASE"/>
    <property type="match status" value="1"/>
</dbReference>
<protein>
    <submittedName>
        <fullName evidence="1">Uncharacterized protein</fullName>
    </submittedName>
</protein>
<sequence length="167" mass="18694">MNSVFEHSRQDGTVINRWCSCMAGRCHSSSHVGALLLKLEHTVRNSLNGIACTDESAQWNNGTTRKVEPKALSNITFKNPKVCEPVMESNEDYVPSIRDTSLFSSDVEFKAAIKNSVISKLFDKTGTTVNRSFTCTPLINVIIQEEHGEHVSLSSCRKCYAFFQHSY</sequence>
<accession>A0A6J8ERS6</accession>
<keyword evidence="2" id="KW-1185">Reference proteome</keyword>
<name>A0A6J8ERS6_MYTCO</name>
<dbReference type="PANTHER" id="PTHR47526:SF3">
    <property type="entry name" value="PHD-TYPE DOMAIN-CONTAINING PROTEIN"/>
    <property type="match status" value="1"/>
</dbReference>
<organism evidence="1 2">
    <name type="scientific">Mytilus coruscus</name>
    <name type="common">Sea mussel</name>
    <dbReference type="NCBI Taxonomy" id="42192"/>
    <lineage>
        <taxon>Eukaryota</taxon>
        <taxon>Metazoa</taxon>
        <taxon>Spiralia</taxon>
        <taxon>Lophotrochozoa</taxon>
        <taxon>Mollusca</taxon>
        <taxon>Bivalvia</taxon>
        <taxon>Autobranchia</taxon>
        <taxon>Pteriomorphia</taxon>
        <taxon>Mytilida</taxon>
        <taxon>Mytiloidea</taxon>
        <taxon>Mytilidae</taxon>
        <taxon>Mytilinae</taxon>
        <taxon>Mytilus</taxon>
    </lineage>
</organism>